<dbReference type="GO" id="GO:0005743">
    <property type="term" value="C:mitochondrial inner membrane"/>
    <property type="evidence" value="ECO:0007669"/>
    <property type="project" value="TreeGrafter"/>
</dbReference>
<evidence type="ECO:0000259" key="12">
    <source>
        <dbReference type="PROSITE" id="PS50929"/>
    </source>
</evidence>
<dbReference type="InterPro" id="IPR003593">
    <property type="entry name" value="AAA+_ATPase"/>
</dbReference>
<dbReference type="SMART" id="SM00382">
    <property type="entry name" value="AAA"/>
    <property type="match status" value="2"/>
</dbReference>
<keyword evidence="5" id="KW-0547">Nucleotide-binding</keyword>
<feature type="domain" description="ABC transporter" evidence="11">
    <location>
        <begin position="1021"/>
        <end position="1257"/>
    </location>
</feature>
<dbReference type="CDD" id="cd18578">
    <property type="entry name" value="ABC_6TM_Pgp_ABCB1_D2_like"/>
    <property type="match status" value="1"/>
</dbReference>
<feature type="domain" description="ABC transporter" evidence="11">
    <location>
        <begin position="386"/>
        <end position="622"/>
    </location>
</feature>
<feature type="transmembrane region" description="Helical" evidence="10">
    <location>
        <begin position="735"/>
        <end position="756"/>
    </location>
</feature>
<keyword evidence="4 10" id="KW-0812">Transmembrane</keyword>
<keyword evidence="3" id="KW-0813">Transport</keyword>
<evidence type="ECO:0000256" key="9">
    <source>
        <dbReference type="SAM" id="MobiDB-lite"/>
    </source>
</evidence>
<evidence type="ECO:0000256" key="4">
    <source>
        <dbReference type="ARBA" id="ARBA00022692"/>
    </source>
</evidence>
<dbReference type="InterPro" id="IPR036640">
    <property type="entry name" value="ABC1_TM_sf"/>
</dbReference>
<dbReference type="STRING" id="691883.A0A058ZGH1"/>
<comment type="similarity">
    <text evidence="2">Belongs to the ABC transporter superfamily. ABCB family. Multidrug resistance exporter (TC 3.A.1.201) subfamily.</text>
</comment>
<dbReference type="GeneID" id="20525729"/>
<dbReference type="GO" id="GO:0090374">
    <property type="term" value="P:oligopeptide export from mitochondrion"/>
    <property type="evidence" value="ECO:0007669"/>
    <property type="project" value="TreeGrafter"/>
</dbReference>
<dbReference type="GO" id="GO:0005524">
    <property type="term" value="F:ATP binding"/>
    <property type="evidence" value="ECO:0007669"/>
    <property type="project" value="UniProtKB-KW"/>
</dbReference>
<evidence type="ECO:0000256" key="8">
    <source>
        <dbReference type="ARBA" id="ARBA00023136"/>
    </source>
</evidence>
<dbReference type="eggNOG" id="KOG0055">
    <property type="taxonomic scope" value="Eukaryota"/>
</dbReference>
<dbReference type="Pfam" id="PF00664">
    <property type="entry name" value="ABC_membrane"/>
    <property type="match status" value="2"/>
</dbReference>
<feature type="transmembrane region" description="Helical" evidence="10">
    <location>
        <begin position="62"/>
        <end position="87"/>
    </location>
</feature>
<dbReference type="Proteomes" id="UP000030693">
    <property type="component" value="Unassembled WGS sequence"/>
</dbReference>
<feature type="domain" description="ABC transmembrane type-1" evidence="12">
    <location>
        <begin position="66"/>
        <end position="351"/>
    </location>
</feature>
<accession>A0A058ZGH1</accession>
<feature type="compositionally biased region" description="Acidic residues" evidence="9">
    <location>
        <begin position="644"/>
        <end position="658"/>
    </location>
</feature>
<feature type="transmembrane region" description="Helical" evidence="10">
    <location>
        <begin position="107"/>
        <end position="126"/>
    </location>
</feature>
<feature type="transmembrane region" description="Helical" evidence="10">
    <location>
        <begin position="813"/>
        <end position="834"/>
    </location>
</feature>
<evidence type="ECO:0000256" key="6">
    <source>
        <dbReference type="ARBA" id="ARBA00022840"/>
    </source>
</evidence>
<feature type="domain" description="ABC transmembrane type-1" evidence="12">
    <location>
        <begin position="696"/>
        <end position="983"/>
    </location>
</feature>
<dbReference type="SUPFAM" id="SSF90123">
    <property type="entry name" value="ABC transporter transmembrane region"/>
    <property type="match status" value="2"/>
</dbReference>
<dbReference type="InterPro" id="IPR011527">
    <property type="entry name" value="ABC1_TM_dom"/>
</dbReference>
<evidence type="ECO:0000256" key="3">
    <source>
        <dbReference type="ARBA" id="ARBA00022448"/>
    </source>
</evidence>
<reference evidence="13" key="1">
    <citation type="submission" date="2013-04" db="EMBL/GenBank/DDBJ databases">
        <title>The Genome Sequence of Fonticula alba ATCC 38817.</title>
        <authorList>
            <consortium name="The Broad Institute Genomics Platform"/>
            <person name="Russ C."/>
            <person name="Cuomo C."/>
            <person name="Burger G."/>
            <person name="Gray M.W."/>
            <person name="Holland P.W.H."/>
            <person name="King N."/>
            <person name="Lang F.B.F."/>
            <person name="Roger A.J."/>
            <person name="Ruiz-Trillo I."/>
            <person name="Brown M."/>
            <person name="Walker B."/>
            <person name="Young S."/>
            <person name="Zeng Q."/>
            <person name="Gargeya S."/>
            <person name="Fitzgerald M."/>
            <person name="Haas B."/>
            <person name="Abouelleil A."/>
            <person name="Allen A.W."/>
            <person name="Alvarado L."/>
            <person name="Arachchi H.M."/>
            <person name="Berlin A.M."/>
            <person name="Chapman S.B."/>
            <person name="Gainer-Dewar J."/>
            <person name="Goldberg J."/>
            <person name="Griggs A."/>
            <person name="Gujja S."/>
            <person name="Hansen M."/>
            <person name="Howarth C."/>
            <person name="Imamovic A."/>
            <person name="Ireland A."/>
            <person name="Larimer J."/>
            <person name="McCowan C."/>
            <person name="Murphy C."/>
            <person name="Pearson M."/>
            <person name="Poon T.W."/>
            <person name="Priest M."/>
            <person name="Roberts A."/>
            <person name="Saif S."/>
            <person name="Shea T."/>
            <person name="Sisk P."/>
            <person name="Sykes S."/>
            <person name="Wortman J."/>
            <person name="Nusbaum C."/>
            <person name="Birren B."/>
        </authorList>
    </citation>
    <scope>NUCLEOTIDE SEQUENCE [LARGE SCALE GENOMIC DNA]</scope>
    <source>
        <strain evidence="13">ATCC 38817</strain>
    </source>
</reference>
<evidence type="ECO:0000313" key="13">
    <source>
        <dbReference type="EMBL" id="KCV73465.1"/>
    </source>
</evidence>
<dbReference type="CDD" id="cd18577">
    <property type="entry name" value="ABC_6TM_Pgp_ABCB1_D1_like"/>
    <property type="match status" value="1"/>
</dbReference>
<dbReference type="GO" id="GO:0016887">
    <property type="term" value="F:ATP hydrolysis activity"/>
    <property type="evidence" value="ECO:0007669"/>
    <property type="project" value="InterPro"/>
</dbReference>
<evidence type="ECO:0008006" key="15">
    <source>
        <dbReference type="Google" id="ProtNLM"/>
    </source>
</evidence>
<feature type="transmembrane region" description="Helical" evidence="10">
    <location>
        <begin position="692"/>
        <end position="715"/>
    </location>
</feature>
<feature type="transmembrane region" description="Helical" evidence="10">
    <location>
        <begin position="209"/>
        <end position="230"/>
    </location>
</feature>
<keyword evidence="8 10" id="KW-0472">Membrane</keyword>
<evidence type="ECO:0000256" key="2">
    <source>
        <dbReference type="ARBA" id="ARBA00007577"/>
    </source>
</evidence>
<organism evidence="13">
    <name type="scientific">Fonticula alba</name>
    <name type="common">Slime mold</name>
    <dbReference type="NCBI Taxonomy" id="691883"/>
    <lineage>
        <taxon>Eukaryota</taxon>
        <taxon>Rotosphaerida</taxon>
        <taxon>Fonticulaceae</taxon>
        <taxon>Fonticula</taxon>
    </lineage>
</organism>
<feature type="transmembrane region" description="Helical" evidence="10">
    <location>
        <begin position="325"/>
        <end position="343"/>
    </location>
</feature>
<dbReference type="InterPro" id="IPR017871">
    <property type="entry name" value="ABC_transporter-like_CS"/>
</dbReference>
<dbReference type="InterPro" id="IPR039421">
    <property type="entry name" value="Type_1_exporter"/>
</dbReference>
<dbReference type="RefSeq" id="XP_009493166.1">
    <property type="nucleotide sequence ID" value="XM_009494891.1"/>
</dbReference>
<gene>
    <name evidence="13" type="ORF">H696_01004</name>
</gene>
<feature type="region of interest" description="Disordered" evidence="9">
    <location>
        <begin position="630"/>
        <end position="658"/>
    </location>
</feature>
<dbReference type="FunFam" id="3.40.50.300:FF:000205">
    <property type="entry name" value="ABC transporter B family member 4"/>
    <property type="match status" value="2"/>
</dbReference>
<feature type="compositionally biased region" description="Pro residues" evidence="9">
    <location>
        <begin position="1"/>
        <end position="10"/>
    </location>
</feature>
<dbReference type="PROSITE" id="PS50893">
    <property type="entry name" value="ABC_TRANSPORTER_2"/>
    <property type="match status" value="2"/>
</dbReference>
<dbReference type="PANTHER" id="PTHR43394:SF27">
    <property type="entry name" value="ATP-DEPENDENT TRANSLOCASE ABCB1-LIKE"/>
    <property type="match status" value="1"/>
</dbReference>
<feature type="transmembrane region" description="Helical" evidence="10">
    <location>
        <begin position="290"/>
        <end position="310"/>
    </location>
</feature>
<feature type="transmembrane region" description="Helical" evidence="10">
    <location>
        <begin position="956"/>
        <end position="978"/>
    </location>
</feature>
<dbReference type="OrthoDB" id="6500128at2759"/>
<dbReference type="SUPFAM" id="SSF52540">
    <property type="entry name" value="P-loop containing nucleoside triphosphate hydrolases"/>
    <property type="match status" value="2"/>
</dbReference>
<evidence type="ECO:0000256" key="10">
    <source>
        <dbReference type="SAM" id="Phobius"/>
    </source>
</evidence>
<dbReference type="PANTHER" id="PTHR43394">
    <property type="entry name" value="ATP-DEPENDENT PERMEASE MDL1, MITOCHONDRIAL"/>
    <property type="match status" value="1"/>
</dbReference>
<evidence type="ECO:0000259" key="11">
    <source>
        <dbReference type="PROSITE" id="PS50893"/>
    </source>
</evidence>
<comment type="subcellular location">
    <subcellularLocation>
        <location evidence="1">Membrane</location>
        <topology evidence="1">Multi-pass membrane protein</topology>
    </subcellularLocation>
</comment>
<dbReference type="InterPro" id="IPR027417">
    <property type="entry name" value="P-loop_NTPase"/>
</dbReference>
<evidence type="ECO:0000256" key="5">
    <source>
        <dbReference type="ARBA" id="ARBA00022741"/>
    </source>
</evidence>
<evidence type="ECO:0000256" key="1">
    <source>
        <dbReference type="ARBA" id="ARBA00004141"/>
    </source>
</evidence>
<sequence length="1261" mass="135523">MSSSPSPPSSPELNRQPGIPLADLDERPPAATPGPAASTKGDPPAASIPIWELFRFARKTDLVLIAVGTLAAAVHGALQPVFTLITGDIVNAFGDPNAELVRTVAERVVWFAVFGFICLVAAYLQTSSFMYTSYRQATRVRELYFRALLRQEAGWFDTQKEGSVTSRINADIILMQDAISEKFGALVQNAALFVSAFSIAFVHSWRMTLVVAGLLLPLLLLSGVVSGRVLRGLVAEGQHAHASAGAVAEEVFGAMRTVAAFGGEVRELSRYARALAPAVRTGERRAHINGLGMGFIYLVTYSLYGFAFWYGSGQVNRGRLDTGEVIIVFLTVMMASTAIGQVGPSLSSLAQGLGAAAGIFGILDRRPAIDNLSDEGLKPETVLGDLAFEDLHFAYPSRPESPVLRGLNLNVKAGTTVALVGHSGSCKSTLLQLLERFYDPASGAVKLDGVDVRRLSIRWLRGTLALVQQEPVLFSGSVSENVRFGKPGATDAEVEAACRLANAHDFVTRLPQGYASQVGERGSLLSGGQKQRIAIARALISNPKILLLDEATSALDTRSERVVQNALDRASKGRTTLVIAHRLSTIRHADLIVVVDEGVVVQQGTHEELMAAGGMYADLVLCQDMAEKAASISDPPGSDVAGALDDEDPDAIAPAEEDPSLDELLDVSPRSAGRKYQSSPVFRAYMQSRGDWHYILMAVLGAVLFGAIYALYAYFTAEMTETLNFKRGADLREAALLWGLVYLGLGIYAAVASYLMNVGQLVTAERVADRMRKRTFQAVVRQELAWFERPENATGALAARLSLFADNVQGSMVSWLTAIVVTLTTVVGSLILATVSCWRLGLVAMACMPFSLMCGYLSTMATARLNDKGRRAFELSGNCAVEAITSIRTVMALNRQEVFARRFSQALQGPMRACLRSSQLVGLGFGLVDPIFYFIFALAFWYGARNVEAGLCDFSQVIRGVFAVVFGSTTAGQIAALAPGYARARGSLVALFQVIDRQRAIDPLAGAGHGQEGRPTTQGYVEFREVHFAYPRRPNQLILRGVSFTAEPGQTVALVGTSGSGKSALIRLLERFYDPTAGQVLVDGVDVRDIPVADLRRGMGLVHQEPVLFAGTIRENILYGRPEATEEEVQEAAEAASAHAFIQALESGYDTDVGIRGGQLSGGQKQRVAIARAIVRKPSILLLDEATSALDSESEAIVQEALDRASKGRTTIVVAHRLATIRHADKIVVIDRGVVAQQGTHDELMAAGGVYSQLVNQQLAR</sequence>
<dbReference type="InterPro" id="IPR003439">
    <property type="entry name" value="ABC_transporter-like_ATP-bd"/>
</dbReference>
<feature type="transmembrane region" description="Helical" evidence="10">
    <location>
        <begin position="840"/>
        <end position="861"/>
    </location>
</feature>
<dbReference type="Gene3D" id="3.40.50.300">
    <property type="entry name" value="P-loop containing nucleotide triphosphate hydrolases"/>
    <property type="match status" value="2"/>
</dbReference>
<dbReference type="GO" id="GO:0015421">
    <property type="term" value="F:ABC-type oligopeptide transporter activity"/>
    <property type="evidence" value="ECO:0007669"/>
    <property type="project" value="TreeGrafter"/>
</dbReference>
<feature type="transmembrane region" description="Helical" evidence="10">
    <location>
        <begin position="920"/>
        <end position="944"/>
    </location>
</feature>
<keyword evidence="6" id="KW-0067">ATP-binding</keyword>
<dbReference type="PROSITE" id="PS50929">
    <property type="entry name" value="ABC_TM1F"/>
    <property type="match status" value="2"/>
</dbReference>
<feature type="region of interest" description="Disordered" evidence="9">
    <location>
        <begin position="1"/>
        <end position="43"/>
    </location>
</feature>
<keyword evidence="7 10" id="KW-1133">Transmembrane helix</keyword>
<dbReference type="OMA" id="YEMCLGQ"/>
<evidence type="ECO:0000256" key="7">
    <source>
        <dbReference type="ARBA" id="ARBA00022989"/>
    </source>
</evidence>
<proteinExistence type="inferred from homology"/>
<dbReference type="PROSITE" id="PS00211">
    <property type="entry name" value="ABC_TRANSPORTER_1"/>
    <property type="match status" value="2"/>
</dbReference>
<keyword evidence="14" id="KW-1185">Reference proteome</keyword>
<dbReference type="Gene3D" id="1.20.1560.10">
    <property type="entry name" value="ABC transporter type 1, transmembrane domain"/>
    <property type="match status" value="1"/>
</dbReference>
<name>A0A058ZGH1_FONAL</name>
<dbReference type="CDD" id="cd03249">
    <property type="entry name" value="ABC_MTABC3_MDL1_MDL2"/>
    <property type="match status" value="2"/>
</dbReference>
<evidence type="ECO:0000313" key="14">
    <source>
        <dbReference type="Proteomes" id="UP000030693"/>
    </source>
</evidence>
<dbReference type="Pfam" id="PF00005">
    <property type="entry name" value="ABC_tran"/>
    <property type="match status" value="2"/>
</dbReference>
<feature type="transmembrane region" description="Helical" evidence="10">
    <location>
        <begin position="183"/>
        <end position="203"/>
    </location>
</feature>
<protein>
    <recommendedName>
        <fullName evidence="15">ATP-binding cassette, subfamily B (MDR/TAP), member 1</fullName>
    </recommendedName>
</protein>
<dbReference type="EMBL" id="KB932201">
    <property type="protein sequence ID" value="KCV73465.1"/>
    <property type="molecule type" value="Genomic_DNA"/>
</dbReference>
<dbReference type="AlphaFoldDB" id="A0A058ZGH1"/>